<feature type="compositionally biased region" description="Basic and acidic residues" evidence="3">
    <location>
        <begin position="10"/>
        <end position="20"/>
    </location>
</feature>
<dbReference type="InterPro" id="IPR004088">
    <property type="entry name" value="KH_dom_type_1"/>
</dbReference>
<evidence type="ECO:0000256" key="1">
    <source>
        <dbReference type="ARBA" id="ARBA00022737"/>
    </source>
</evidence>
<accession>A0A8T2QVU6</accession>
<dbReference type="InterPro" id="IPR036612">
    <property type="entry name" value="KH_dom_type_1_sf"/>
</dbReference>
<dbReference type="Gene3D" id="3.30.1370.10">
    <property type="entry name" value="K Homology domain, type 1"/>
    <property type="match status" value="3"/>
</dbReference>
<feature type="domain" description="K Homology" evidence="4">
    <location>
        <begin position="425"/>
        <end position="500"/>
    </location>
</feature>
<dbReference type="OMA" id="GIYPEHM"/>
<dbReference type="CDD" id="cd22460">
    <property type="entry name" value="KH-I_PEPPER_rpt2_like"/>
    <property type="match status" value="2"/>
</dbReference>
<feature type="compositionally biased region" description="Basic and acidic residues" evidence="3">
    <location>
        <begin position="129"/>
        <end position="175"/>
    </location>
</feature>
<keyword evidence="1" id="KW-0677">Repeat</keyword>
<feature type="region of interest" description="Disordered" evidence="3">
    <location>
        <begin position="108"/>
        <end position="176"/>
    </location>
</feature>
<proteinExistence type="predicted"/>
<gene>
    <name evidence="5" type="ORF">KP509_32G061200</name>
</gene>
<dbReference type="CDD" id="cd22459">
    <property type="entry name" value="KH-I_PEPPER_rpt1_like"/>
    <property type="match status" value="2"/>
</dbReference>
<dbReference type="PANTHER" id="PTHR10288">
    <property type="entry name" value="KH DOMAIN CONTAINING RNA BINDING PROTEIN"/>
    <property type="match status" value="1"/>
</dbReference>
<feature type="domain" description="K Homology" evidence="4">
    <location>
        <begin position="207"/>
        <end position="282"/>
    </location>
</feature>
<protein>
    <recommendedName>
        <fullName evidence="4">K Homology domain-containing protein</fullName>
    </recommendedName>
</protein>
<dbReference type="GO" id="GO:0003723">
    <property type="term" value="F:RNA binding"/>
    <property type="evidence" value="ECO:0007669"/>
    <property type="project" value="UniProtKB-UniRule"/>
</dbReference>
<evidence type="ECO:0000313" key="5">
    <source>
        <dbReference type="EMBL" id="KAH7287541.1"/>
    </source>
</evidence>
<evidence type="ECO:0000259" key="4">
    <source>
        <dbReference type="SMART" id="SM00322"/>
    </source>
</evidence>
<dbReference type="SUPFAM" id="SSF54791">
    <property type="entry name" value="Eukaryotic type KH-domain (KH-domain type I)"/>
    <property type="match status" value="5"/>
</dbReference>
<dbReference type="AlphaFoldDB" id="A0A8T2QVU6"/>
<feature type="region of interest" description="Disordered" evidence="3">
    <location>
        <begin position="1"/>
        <end position="41"/>
    </location>
</feature>
<evidence type="ECO:0000313" key="6">
    <source>
        <dbReference type="Proteomes" id="UP000825935"/>
    </source>
</evidence>
<feature type="domain" description="K Homology" evidence="4">
    <location>
        <begin position="341"/>
        <end position="413"/>
    </location>
</feature>
<feature type="domain" description="K Homology" evidence="4">
    <location>
        <begin position="49"/>
        <end position="195"/>
    </location>
</feature>
<dbReference type="EMBL" id="CM035437">
    <property type="protein sequence ID" value="KAH7287541.1"/>
    <property type="molecule type" value="Genomic_DNA"/>
</dbReference>
<dbReference type="SMART" id="SM00322">
    <property type="entry name" value="KH"/>
    <property type="match status" value="5"/>
</dbReference>
<feature type="domain" description="K Homology" evidence="4">
    <location>
        <begin position="609"/>
        <end position="679"/>
    </location>
</feature>
<feature type="compositionally biased region" description="Polar residues" evidence="3">
    <location>
        <begin position="110"/>
        <end position="123"/>
    </location>
</feature>
<organism evidence="5 6">
    <name type="scientific">Ceratopteris richardii</name>
    <name type="common">Triangle waterfern</name>
    <dbReference type="NCBI Taxonomy" id="49495"/>
    <lineage>
        <taxon>Eukaryota</taxon>
        <taxon>Viridiplantae</taxon>
        <taxon>Streptophyta</taxon>
        <taxon>Embryophyta</taxon>
        <taxon>Tracheophyta</taxon>
        <taxon>Polypodiopsida</taxon>
        <taxon>Polypodiidae</taxon>
        <taxon>Polypodiales</taxon>
        <taxon>Pteridineae</taxon>
        <taxon>Pteridaceae</taxon>
        <taxon>Parkerioideae</taxon>
        <taxon>Ceratopteris</taxon>
    </lineage>
</organism>
<dbReference type="EMBL" id="CM035437">
    <property type="protein sequence ID" value="KAH7287540.1"/>
    <property type="molecule type" value="Genomic_DNA"/>
</dbReference>
<dbReference type="InterPro" id="IPR004087">
    <property type="entry name" value="KH_dom"/>
</dbReference>
<comment type="caution">
    <text evidence="5">The sequence shown here is derived from an EMBL/GenBank/DDBJ whole genome shotgun (WGS) entry which is preliminary data.</text>
</comment>
<dbReference type="Proteomes" id="UP000825935">
    <property type="component" value="Chromosome 32"/>
</dbReference>
<dbReference type="PROSITE" id="PS50084">
    <property type="entry name" value="KH_TYPE_1"/>
    <property type="match status" value="5"/>
</dbReference>
<reference evidence="5" key="1">
    <citation type="submission" date="2021-08" db="EMBL/GenBank/DDBJ databases">
        <title>WGS assembly of Ceratopteris richardii.</title>
        <authorList>
            <person name="Marchant D.B."/>
            <person name="Chen G."/>
            <person name="Jenkins J."/>
            <person name="Shu S."/>
            <person name="Leebens-Mack J."/>
            <person name="Grimwood J."/>
            <person name="Schmutz J."/>
            <person name="Soltis P."/>
            <person name="Soltis D."/>
            <person name="Chen Z.-H."/>
        </authorList>
    </citation>
    <scope>NUCLEOTIDE SEQUENCE</scope>
    <source>
        <strain evidence="5">Whitten #5841</strain>
        <tissue evidence="5">Leaf</tissue>
    </source>
</reference>
<keyword evidence="6" id="KW-1185">Reference proteome</keyword>
<name>A0A8T2QVU6_CERRI</name>
<keyword evidence="2" id="KW-0694">RNA-binding</keyword>
<sequence length="682" mass="72754">MSALQLGKRPLSDIAREAEANGRFNKRRAPPPRPSSPAPASVLAPFKPGETVFKLLCPAAKTGSIIGKGGSIIKSIRQDTGAMIRIEDAVFGCDERVVIISIKEDVSLPQKPQGTGGTEQSVEQVAEGKSADSKEDGEKQVKRGTNDKLESGEENGKDGNAREEEGSGSEFKEEEISPVQEALLRAHLRVLEADAKPGETISPENLKDIVTRLLVPTSQVGCLIGKQGKIVSRMREESGAQIRVLPKDQVPPCASALEEVVQITGDFAAVKKALISVSTQLRNNPPKKPADLSEAAGFHHLSEASMPKAGGLMVSKPLATSLSPVHTLGQSSGLTFPYGKEEVTFRMMCPKEKVGAIIGKGGSIVQRLCQETGAKISIDVSAESGDERVIRITAHESAEDVFSKAQRAVMMIHSRMLTTEQDKEGLVTTRLLVPADQAGCLLGKGGSIVIEMRKLTRAKIHIFGKEHLPSCALKTDELVEIVGSHTASQDALTQITTRLRNNLFRGMPGPGSTDAKLSPYSTLSSVTEGPLSLRTSILPSSAAYGKYRSPYQDILTDVSGSYLTGQWPSQSISSFSQDVRSKTLPDVLGLGHTRELGGESRRPTAAFITSQTVEVIVPEHAINSIMGESGSNLQQICKISGARVRINGVAPGGFERVVEISGTPDQTHAAQSLLQAFILSGQ</sequence>
<dbReference type="Pfam" id="PF00013">
    <property type="entry name" value="KH_1"/>
    <property type="match status" value="5"/>
</dbReference>
<evidence type="ECO:0000256" key="2">
    <source>
        <dbReference type="PROSITE-ProRule" id="PRU00117"/>
    </source>
</evidence>
<dbReference type="Gene3D" id="3.30.310.210">
    <property type="match status" value="1"/>
</dbReference>
<evidence type="ECO:0000256" key="3">
    <source>
        <dbReference type="SAM" id="MobiDB-lite"/>
    </source>
</evidence>
<dbReference type="OrthoDB" id="442947at2759"/>